<dbReference type="Proteomes" id="UP000887116">
    <property type="component" value="Unassembled WGS sequence"/>
</dbReference>
<dbReference type="GO" id="GO:0005576">
    <property type="term" value="C:extracellular region"/>
    <property type="evidence" value="ECO:0007669"/>
    <property type="project" value="UniProtKB-SubCell"/>
</dbReference>
<accession>A0A8X6J1U8</accession>
<sequence>MEAKDVGITDAFTFIWVIENCPTLLTPQGIESPVFEVDSLENTKWSLRIRDIDDETLLFSICRENDTGPAAIEVVFELQLYFKTELRSTTEHRRYVFREGCFIKFEKPLAVIFCSEGTQHLENDALTLRCHMWKVGIQGLEPSFCRARARQALEYKTVVWNVERFSTLLREQYVSYEVESEEGTPLLTLSLTVRLLQGYEDVWLKILATGRSKFHRYNCEFSVLDISGKKHFTLKFKHLTTNTEVSIPFFDKRKLWNRETNMLPGDVLTVICKLIFRRTKHGDLLPIDKDPIKIFCPVQIQSNCLKSGDVRLNQHSALSSLQTIYMREHNRIATILKELNPHWEEERLYQETRRLNIAQLQCITYREYLPQLLGSNIMKQFNLTVDNSNQGTKYDGNLRLGVWNEFANAAFRLHSMIASDIGALHLRFRDILVNPGLIQAGFIDDIMRGGCQVPSEKNDHWHIPDIKQSLGQTVEDIDLYVGLQMERLYPESEVGPTTACIIAKQFYFFKFADRFYFEHEGEVPSFSPAQRNSLKRCSFARMLCDNTNITRIQKNVMILSNDKNPVVPCKEIPAIDITL</sequence>
<dbReference type="InterPro" id="IPR019791">
    <property type="entry name" value="Haem_peroxidase_animal"/>
</dbReference>
<dbReference type="InterPro" id="IPR037120">
    <property type="entry name" value="Haem_peroxidase_sf_animal"/>
</dbReference>
<feature type="binding site" description="axial binding residue" evidence="5">
    <location>
        <position position="414"/>
    </location>
    <ligand>
        <name>heme b</name>
        <dbReference type="ChEBI" id="CHEBI:60344"/>
    </ligand>
    <ligandPart>
        <name>Fe</name>
        <dbReference type="ChEBI" id="CHEBI:18248"/>
    </ligandPart>
</feature>
<evidence type="ECO:0000256" key="1">
    <source>
        <dbReference type="ARBA" id="ARBA00004613"/>
    </source>
</evidence>
<reference evidence="6" key="1">
    <citation type="submission" date="2020-07" db="EMBL/GenBank/DDBJ databases">
        <title>Multicomponent nature underlies the extraordinary mechanical properties of spider dragline silk.</title>
        <authorList>
            <person name="Kono N."/>
            <person name="Nakamura H."/>
            <person name="Mori M."/>
            <person name="Yoshida Y."/>
            <person name="Ohtoshi R."/>
            <person name="Malay A.D."/>
            <person name="Moran D.A.P."/>
            <person name="Tomita M."/>
            <person name="Numata K."/>
            <person name="Arakawa K."/>
        </authorList>
    </citation>
    <scope>NUCLEOTIDE SEQUENCE</scope>
</reference>
<dbReference type="GO" id="GO:0006979">
    <property type="term" value="P:response to oxidative stress"/>
    <property type="evidence" value="ECO:0007669"/>
    <property type="project" value="InterPro"/>
</dbReference>
<evidence type="ECO:0000256" key="5">
    <source>
        <dbReference type="PIRSR" id="PIRSR619791-2"/>
    </source>
</evidence>
<keyword evidence="5" id="KW-0479">Metal-binding</keyword>
<dbReference type="SUPFAM" id="SSF49599">
    <property type="entry name" value="TRAF domain-like"/>
    <property type="match status" value="2"/>
</dbReference>
<dbReference type="PRINTS" id="PR00457">
    <property type="entry name" value="ANPEROXIDASE"/>
</dbReference>
<dbReference type="GO" id="GO:0004601">
    <property type="term" value="F:peroxidase activity"/>
    <property type="evidence" value="ECO:0007669"/>
    <property type="project" value="UniProtKB-KW"/>
</dbReference>
<evidence type="ECO:0000313" key="7">
    <source>
        <dbReference type="Proteomes" id="UP000887116"/>
    </source>
</evidence>
<feature type="non-terminal residue" evidence="6">
    <location>
        <position position="1"/>
    </location>
</feature>
<dbReference type="GO" id="GO:0020037">
    <property type="term" value="F:heme binding"/>
    <property type="evidence" value="ECO:0007669"/>
    <property type="project" value="InterPro"/>
</dbReference>
<name>A0A8X6J1U8_TRICU</name>
<dbReference type="PANTHER" id="PTHR11475">
    <property type="entry name" value="OXIDASE/PEROXIDASE"/>
    <property type="match status" value="1"/>
</dbReference>
<dbReference type="AlphaFoldDB" id="A0A8X6J1U8"/>
<evidence type="ECO:0000256" key="4">
    <source>
        <dbReference type="ARBA" id="ARBA00023180"/>
    </source>
</evidence>
<keyword evidence="3 6" id="KW-0575">Peroxidase</keyword>
<comment type="caution">
    <text evidence="6">The sequence shown here is derived from an EMBL/GenBank/DDBJ whole genome shotgun (WGS) entry which is preliminary data.</text>
</comment>
<organism evidence="6 7">
    <name type="scientific">Trichonephila clavata</name>
    <name type="common">Joro spider</name>
    <name type="synonym">Nephila clavata</name>
    <dbReference type="NCBI Taxonomy" id="2740835"/>
    <lineage>
        <taxon>Eukaryota</taxon>
        <taxon>Metazoa</taxon>
        <taxon>Ecdysozoa</taxon>
        <taxon>Arthropoda</taxon>
        <taxon>Chelicerata</taxon>
        <taxon>Arachnida</taxon>
        <taxon>Araneae</taxon>
        <taxon>Araneomorphae</taxon>
        <taxon>Entelegynae</taxon>
        <taxon>Araneoidea</taxon>
        <taxon>Nephilidae</taxon>
        <taxon>Trichonephila</taxon>
    </lineage>
</organism>
<dbReference type="PROSITE" id="PS50292">
    <property type="entry name" value="PEROXIDASE_3"/>
    <property type="match status" value="1"/>
</dbReference>
<evidence type="ECO:0000313" key="6">
    <source>
        <dbReference type="EMBL" id="GFQ87810.1"/>
    </source>
</evidence>
<keyword evidence="5" id="KW-0349">Heme</keyword>
<dbReference type="PANTHER" id="PTHR11475:SF4">
    <property type="entry name" value="CHORION PEROXIDASE"/>
    <property type="match status" value="1"/>
</dbReference>
<keyword evidence="5" id="KW-0408">Iron</keyword>
<dbReference type="InterPro" id="IPR010255">
    <property type="entry name" value="Haem_peroxidase_sf"/>
</dbReference>
<keyword evidence="4" id="KW-0325">Glycoprotein</keyword>
<dbReference type="SUPFAM" id="SSF48113">
    <property type="entry name" value="Heme-dependent peroxidases"/>
    <property type="match status" value="1"/>
</dbReference>
<dbReference type="OrthoDB" id="823504at2759"/>
<dbReference type="Gene3D" id="1.10.640.10">
    <property type="entry name" value="Haem peroxidase domain superfamily, animal type"/>
    <property type="match status" value="2"/>
</dbReference>
<dbReference type="EMBL" id="BMAO01033208">
    <property type="protein sequence ID" value="GFQ87810.1"/>
    <property type="molecule type" value="Genomic_DNA"/>
</dbReference>
<evidence type="ECO:0000256" key="2">
    <source>
        <dbReference type="ARBA" id="ARBA00022525"/>
    </source>
</evidence>
<evidence type="ECO:0000256" key="3">
    <source>
        <dbReference type="ARBA" id="ARBA00022559"/>
    </source>
</evidence>
<keyword evidence="7" id="KW-1185">Reference proteome</keyword>
<dbReference type="CDD" id="cd00121">
    <property type="entry name" value="MATH"/>
    <property type="match status" value="1"/>
</dbReference>
<proteinExistence type="predicted"/>
<dbReference type="InterPro" id="IPR002083">
    <property type="entry name" value="MATH/TRAF_dom"/>
</dbReference>
<dbReference type="Pfam" id="PF03098">
    <property type="entry name" value="An_peroxidase"/>
    <property type="match status" value="2"/>
</dbReference>
<keyword evidence="2" id="KW-0964">Secreted</keyword>
<comment type="subcellular location">
    <subcellularLocation>
        <location evidence="1">Secreted</location>
    </subcellularLocation>
</comment>
<gene>
    <name evidence="6" type="primary">Pxd</name>
    <name evidence="6" type="ORF">TNCT_555721</name>
</gene>
<keyword evidence="3 6" id="KW-0560">Oxidoreductase</keyword>
<protein>
    <submittedName>
        <fullName evidence="6">Peroxidase</fullName>
    </submittedName>
</protein>
<dbReference type="GO" id="GO:0046872">
    <property type="term" value="F:metal ion binding"/>
    <property type="evidence" value="ECO:0007669"/>
    <property type="project" value="UniProtKB-KW"/>
</dbReference>